<dbReference type="InterPro" id="IPR000212">
    <property type="entry name" value="DNA_helicase_UvrD/REP"/>
</dbReference>
<gene>
    <name evidence="13 17" type="primary">addA</name>
    <name evidence="17" type="ORF">ISU02_19735</name>
</gene>
<keyword evidence="1 13" id="KW-0540">Nuclease</keyword>
<dbReference type="GO" id="GO:0004386">
    <property type="term" value="F:helicase activity"/>
    <property type="evidence" value="ECO:0007669"/>
    <property type="project" value="UniProtKB-KW"/>
</dbReference>
<comment type="catalytic activity">
    <reaction evidence="11 13">
        <text>Couples ATP hydrolysis with the unwinding of duplex DNA by translocating in the 3'-5' direction.</text>
        <dbReference type="EC" id="5.6.2.4"/>
    </reaction>
</comment>
<comment type="cofactor">
    <cofactor evidence="13">
        <name>Mg(2+)</name>
        <dbReference type="ChEBI" id="CHEBI:18420"/>
    </cofactor>
</comment>
<dbReference type="PROSITE" id="PS51217">
    <property type="entry name" value="UVRD_HELICASE_CTER"/>
    <property type="match status" value="1"/>
</dbReference>
<keyword evidence="2 13" id="KW-0547">Nucleotide-binding</keyword>
<dbReference type="InterPro" id="IPR011604">
    <property type="entry name" value="PDDEXK-like_dom_sf"/>
</dbReference>
<dbReference type="InterPro" id="IPR011335">
    <property type="entry name" value="Restrct_endonuc-II-like"/>
</dbReference>
<feature type="binding site" evidence="14">
    <location>
        <begin position="23"/>
        <end position="30"/>
    </location>
    <ligand>
        <name>ATP</name>
        <dbReference type="ChEBI" id="CHEBI:30616"/>
    </ligand>
</feature>
<dbReference type="Pfam" id="PF12705">
    <property type="entry name" value="PDDEXK_1"/>
    <property type="match status" value="1"/>
</dbReference>
<dbReference type="RefSeq" id="WP_194703571.1">
    <property type="nucleotide sequence ID" value="NZ_JADKNH010000015.1"/>
</dbReference>
<dbReference type="SUPFAM" id="SSF52540">
    <property type="entry name" value="P-loop containing nucleoside triphosphate hydrolases"/>
    <property type="match status" value="1"/>
</dbReference>
<feature type="domain" description="UvrD-like helicase ATP-binding" evidence="15">
    <location>
        <begin position="2"/>
        <end position="487"/>
    </location>
</feature>
<keyword evidence="4 13" id="KW-0378">Hydrolase</keyword>
<dbReference type="Pfam" id="PF13361">
    <property type="entry name" value="UvrD_C"/>
    <property type="match status" value="1"/>
</dbReference>
<name>A0ABR9ZY85_9FIRM</name>
<evidence type="ECO:0000256" key="9">
    <source>
        <dbReference type="ARBA" id="ARBA00023204"/>
    </source>
</evidence>
<evidence type="ECO:0000313" key="18">
    <source>
        <dbReference type="Proteomes" id="UP000614200"/>
    </source>
</evidence>
<evidence type="ECO:0000259" key="15">
    <source>
        <dbReference type="PROSITE" id="PS51198"/>
    </source>
</evidence>
<keyword evidence="9 13" id="KW-0234">DNA repair</keyword>
<evidence type="ECO:0000256" key="8">
    <source>
        <dbReference type="ARBA" id="ARBA00023125"/>
    </source>
</evidence>
<dbReference type="EC" id="5.6.2.4" evidence="13"/>
<keyword evidence="5 13" id="KW-0347">Helicase</keyword>
<evidence type="ECO:0000256" key="1">
    <source>
        <dbReference type="ARBA" id="ARBA00022722"/>
    </source>
</evidence>
<sequence>MPSWTREQEAAIYLRNADMLVSAAAGSGKTAVLVERIIKIVVHQRVPIQSILVVTYTNAAAGEMRERIEVAVSKAIETEADPELKAFLIDQLRVLNRASIKTFHAFCMDIIRSHFQKISIDPSFRMLNEMERTILIEEAIDAVFESAYESSEASFIYLVEAYSGNREDQRLRDMIKQIYRFVMSQPYPMKWLEYQVEAYEQEAHPLRKIWEKILLEQARTKVEGAFELLEEGLEICEMPGGPLPYKETLLSDYAQFKRIDEAIALENVKALEAAILNFSFTRLKSIKKDEKASMDEALVETVKTQIRDKLLKKNIYESLAMPFREKTLDRYFEEFERLAPALRTLKELVEAFDANFMALKNSKNVLDFNDLEHYAIKVLEDDAIAKTYQNQFEYIFVDEYQDASSIQETILTRIKRSNNIFMVGDVKQSIYKFRLAEPALFLEKFRTYAPYDQVLKQYKVENVHELNPKLEGMHAIRIDLKKNFRTRTEILETVNKLFSNMMSERLGEITYDDSAHLVGGAKFEALEGPAVSVKVISKKPLNSEGLGEIEVPLEEDSLTEMDEVSLGNLKTDEIEARTIAREIKRIIGTPIYFPKTQMWRTCSYKDIVILIRSFRSWQETFDSVFSEEGVPFYAESNSGYFDTLEIRLMMDYLKILDNPYQDISLMAVLRSPMYRFTIDELIYMRQLGTGDQYFYDQLNYFIDLEDDGNPNEVLKEKVRFFLNQLEAIRKFATYNPIDDVILKILQETQFFNYVSVMPGGVARQANLKLLIERATQFKNSKIVSLTLFVQFYEQLSKNSGDMGVASSIGETDDVVRLMSIHKSKGLEFPVVMVAGLGRKFNLMDTHGDLIMHKHIGMGLSYVDVSLRAKSASLVQLLLKEQLKVETLSEEMRVLYVALTRPVDRLYLFGTVADAEKRFAKWQRGCSYYNLFTAGGFIDWILSVNPKACDIIDPSTLISIEQASSQSNQKSIEKWINLKQQAMLEKDRVQDSERDAAQNSALDREIGDRVPDEAGVFERLNTLLPAFEQTYEPQKIAVSDLKKKEFAFNAPVLIQTPQFLLEELPLTPAEKGTAMHKVLEKIDFTQVYTEATLQKFISELVTSRFLTEQEFKAIEISKIGQFLSSELGIRIRNERHFKETPFVVKVNEQLVQGIIDLYLETDEGIILIDYKTDFVGDCDLQKVANQYRIQLDAYKMALESILNKPVIQKVIVFLNYNRAVEI</sequence>
<dbReference type="EC" id="3.1.-.-" evidence="13"/>
<dbReference type="InterPro" id="IPR014016">
    <property type="entry name" value="UvrD-like_ATP-bd"/>
</dbReference>
<dbReference type="Gene3D" id="3.90.320.10">
    <property type="match status" value="1"/>
</dbReference>
<evidence type="ECO:0000256" key="12">
    <source>
        <dbReference type="ARBA" id="ARBA00048988"/>
    </source>
</evidence>
<comment type="caution">
    <text evidence="17">The sequence shown here is derived from an EMBL/GenBank/DDBJ whole genome shotgun (WGS) entry which is preliminary data.</text>
</comment>
<dbReference type="PANTHER" id="PTHR11070">
    <property type="entry name" value="UVRD / RECB / PCRA DNA HELICASE FAMILY MEMBER"/>
    <property type="match status" value="1"/>
</dbReference>
<dbReference type="EMBL" id="JADKNH010000015">
    <property type="protein sequence ID" value="MBF4695331.1"/>
    <property type="molecule type" value="Genomic_DNA"/>
</dbReference>
<comment type="catalytic activity">
    <reaction evidence="12 13">
        <text>ATP + H2O = ADP + phosphate + H(+)</text>
        <dbReference type="Rhea" id="RHEA:13065"/>
        <dbReference type="ChEBI" id="CHEBI:15377"/>
        <dbReference type="ChEBI" id="CHEBI:15378"/>
        <dbReference type="ChEBI" id="CHEBI:30616"/>
        <dbReference type="ChEBI" id="CHEBI:43474"/>
        <dbReference type="ChEBI" id="CHEBI:456216"/>
        <dbReference type="EC" id="5.6.2.4"/>
    </reaction>
</comment>
<evidence type="ECO:0000256" key="2">
    <source>
        <dbReference type="ARBA" id="ARBA00022741"/>
    </source>
</evidence>
<evidence type="ECO:0000256" key="4">
    <source>
        <dbReference type="ARBA" id="ARBA00022801"/>
    </source>
</evidence>
<comment type="function">
    <text evidence="13">The heterodimer acts as both an ATP-dependent DNA helicase and an ATP-dependent, dual-direction single-stranded exonuclease. Recognizes the chi site generating a DNA molecule suitable for the initiation of homologous recombination. The AddA nuclease domain is required for chi fragment generation; this subunit has the helicase and 3' -&gt; 5' nuclease activities.</text>
</comment>
<dbReference type="InterPro" id="IPR038726">
    <property type="entry name" value="PDDEXK_AddAB-type"/>
</dbReference>
<dbReference type="HAMAP" id="MF_01451">
    <property type="entry name" value="AddA"/>
    <property type="match status" value="1"/>
</dbReference>
<comment type="similarity">
    <text evidence="13">Belongs to the helicase family. AddA subfamily.</text>
</comment>
<dbReference type="Pfam" id="PF00580">
    <property type="entry name" value="UvrD-helicase"/>
    <property type="match status" value="1"/>
</dbReference>
<dbReference type="NCBIfam" id="TIGR02785">
    <property type="entry name" value="addA_Gpos"/>
    <property type="match status" value="1"/>
</dbReference>
<comment type="subunit">
    <text evidence="13">Heterodimer of AddA and AddB/RexB.</text>
</comment>
<keyword evidence="6 13" id="KW-0269">Exonuclease</keyword>
<dbReference type="SUPFAM" id="SSF52980">
    <property type="entry name" value="Restriction endonuclease-like"/>
    <property type="match status" value="1"/>
</dbReference>
<evidence type="ECO:0000256" key="3">
    <source>
        <dbReference type="ARBA" id="ARBA00022763"/>
    </source>
</evidence>
<proteinExistence type="inferred from homology"/>
<dbReference type="Gene3D" id="3.40.50.300">
    <property type="entry name" value="P-loop containing nucleotide triphosphate hydrolases"/>
    <property type="match status" value="4"/>
</dbReference>
<evidence type="ECO:0000256" key="11">
    <source>
        <dbReference type="ARBA" id="ARBA00034617"/>
    </source>
</evidence>
<evidence type="ECO:0000256" key="10">
    <source>
        <dbReference type="ARBA" id="ARBA00023235"/>
    </source>
</evidence>
<evidence type="ECO:0000256" key="6">
    <source>
        <dbReference type="ARBA" id="ARBA00022839"/>
    </source>
</evidence>
<keyword evidence="7 13" id="KW-0067">ATP-binding</keyword>
<keyword evidence="3 13" id="KW-0227">DNA damage</keyword>
<evidence type="ECO:0000256" key="13">
    <source>
        <dbReference type="HAMAP-Rule" id="MF_01451"/>
    </source>
</evidence>
<protein>
    <recommendedName>
        <fullName evidence="13">ATP-dependent helicase/nuclease subunit A</fullName>
        <ecNumber evidence="13">3.1.-.-</ecNumber>
        <ecNumber evidence="13">5.6.2.4</ecNumber>
    </recommendedName>
    <alternativeName>
        <fullName evidence="13">ATP-dependent helicase/nuclease AddA</fullName>
    </alternativeName>
    <alternativeName>
        <fullName evidence="13">DNA 3'-5' helicase AddA</fullName>
    </alternativeName>
</protein>
<dbReference type="PROSITE" id="PS51198">
    <property type="entry name" value="UVRD_HELICASE_ATP_BIND"/>
    <property type="match status" value="1"/>
</dbReference>
<keyword evidence="10 13" id="KW-0413">Isomerase</keyword>
<dbReference type="InterPro" id="IPR014152">
    <property type="entry name" value="AddA"/>
</dbReference>
<evidence type="ECO:0000256" key="7">
    <source>
        <dbReference type="ARBA" id="ARBA00022840"/>
    </source>
</evidence>
<reference evidence="17 18" key="1">
    <citation type="submission" date="2020-11" db="EMBL/GenBank/DDBJ databases">
        <title>Fusibacter basophilias sp. nov.</title>
        <authorList>
            <person name="Qiu D."/>
        </authorList>
    </citation>
    <scope>NUCLEOTIDE SEQUENCE [LARGE SCALE GENOMIC DNA]</scope>
    <source>
        <strain evidence="17 18">Q10-2</strain>
    </source>
</reference>
<dbReference type="InterPro" id="IPR027417">
    <property type="entry name" value="P-loop_NTPase"/>
</dbReference>
<evidence type="ECO:0000256" key="14">
    <source>
        <dbReference type="PROSITE-ProRule" id="PRU00560"/>
    </source>
</evidence>
<feature type="domain" description="UvrD-like helicase C-terminal" evidence="16">
    <location>
        <begin position="530"/>
        <end position="825"/>
    </location>
</feature>
<keyword evidence="8 13" id="KW-0238">DNA-binding</keyword>
<organism evidence="17 18">
    <name type="scientific">Fusibacter ferrireducens</name>
    <dbReference type="NCBI Taxonomy" id="2785058"/>
    <lineage>
        <taxon>Bacteria</taxon>
        <taxon>Bacillati</taxon>
        <taxon>Bacillota</taxon>
        <taxon>Clostridia</taxon>
        <taxon>Eubacteriales</taxon>
        <taxon>Eubacteriales Family XII. Incertae Sedis</taxon>
        <taxon>Fusibacter</taxon>
    </lineage>
</organism>
<evidence type="ECO:0000256" key="5">
    <source>
        <dbReference type="ARBA" id="ARBA00022806"/>
    </source>
</evidence>
<evidence type="ECO:0000259" key="16">
    <source>
        <dbReference type="PROSITE" id="PS51217"/>
    </source>
</evidence>
<keyword evidence="18" id="KW-1185">Reference proteome</keyword>
<accession>A0ABR9ZY85</accession>
<evidence type="ECO:0000313" key="17">
    <source>
        <dbReference type="EMBL" id="MBF4695331.1"/>
    </source>
</evidence>
<dbReference type="InterPro" id="IPR014017">
    <property type="entry name" value="DNA_helicase_UvrD-like_C"/>
</dbReference>
<dbReference type="PANTHER" id="PTHR11070:SF48">
    <property type="entry name" value="ATP-DEPENDENT HELICASE_NUCLEASE SUBUNIT A"/>
    <property type="match status" value="1"/>
</dbReference>
<dbReference type="Proteomes" id="UP000614200">
    <property type="component" value="Unassembled WGS sequence"/>
</dbReference>